<feature type="repeat" description="PPR" evidence="3">
    <location>
        <begin position="158"/>
        <end position="192"/>
    </location>
</feature>
<dbReference type="EMBL" id="PGOL01000365">
    <property type="protein sequence ID" value="PKI71563.1"/>
    <property type="molecule type" value="Genomic_DNA"/>
</dbReference>
<evidence type="ECO:0000256" key="4">
    <source>
        <dbReference type="SAM" id="MobiDB-lite"/>
    </source>
</evidence>
<reference evidence="8" key="1">
    <citation type="journal article" date="2017" name="Plant J.">
        <title>The pomegranate (Punica granatum L.) genome and the genomics of punicalagin biosynthesis.</title>
        <authorList>
            <person name="Qin G."/>
            <person name="Xu C."/>
            <person name="Ming R."/>
            <person name="Tang H."/>
            <person name="Guyot R."/>
            <person name="Kramer E.M."/>
            <person name="Hu Y."/>
            <person name="Yi X."/>
            <person name="Qi Y."/>
            <person name="Xu X."/>
            <person name="Gao Z."/>
            <person name="Pan H."/>
            <person name="Jian J."/>
            <person name="Tian Y."/>
            <person name="Yue Z."/>
            <person name="Xu Y."/>
        </authorList>
    </citation>
    <scope>NUCLEOTIDE SEQUENCE [LARGE SCALE GENOMIC DNA]</scope>
    <source>
        <strain evidence="8">cv. Dabenzi</strain>
    </source>
</reference>
<accession>A0A218XYZ8</accession>
<dbReference type="InterPro" id="IPR046848">
    <property type="entry name" value="E_motif"/>
</dbReference>
<dbReference type="InterPro" id="IPR046960">
    <property type="entry name" value="PPR_At4g14850-like_plant"/>
</dbReference>
<feature type="region of interest" description="Disordered" evidence="4">
    <location>
        <begin position="1"/>
        <end position="27"/>
    </location>
</feature>
<evidence type="ECO:0000256" key="2">
    <source>
        <dbReference type="ARBA" id="ARBA00022737"/>
    </source>
</evidence>
<dbReference type="InterPro" id="IPR032867">
    <property type="entry name" value="DYW_dom"/>
</dbReference>
<gene>
    <name evidence="6" type="ORF">CDL15_Pgr024578</name>
    <name evidence="7" type="ORF">CRG98_008080</name>
</gene>
<comment type="similarity">
    <text evidence="1">Belongs to the PPR family. PCMP-H subfamily.</text>
</comment>
<dbReference type="GeneID" id="116199759"/>
<dbReference type="Proteomes" id="UP000233551">
    <property type="component" value="Unassembled WGS sequence"/>
</dbReference>
<dbReference type="InterPro" id="IPR011990">
    <property type="entry name" value="TPR-like_helical_dom_sf"/>
</dbReference>
<dbReference type="Pfam" id="PF13041">
    <property type="entry name" value="PPR_2"/>
    <property type="match status" value="1"/>
</dbReference>
<evidence type="ECO:0000313" key="7">
    <source>
        <dbReference type="EMBL" id="PKI71563.1"/>
    </source>
</evidence>
<dbReference type="GO" id="GO:0008270">
    <property type="term" value="F:zinc ion binding"/>
    <property type="evidence" value="ECO:0007669"/>
    <property type="project" value="InterPro"/>
</dbReference>
<protein>
    <recommendedName>
        <fullName evidence="5">DYW domain-containing protein</fullName>
    </recommendedName>
</protein>
<comment type="caution">
    <text evidence="6">The sequence shown here is derived from an EMBL/GenBank/DDBJ whole genome shotgun (WGS) entry which is preliminary data.</text>
</comment>
<dbReference type="Pfam" id="PF14432">
    <property type="entry name" value="DYW_deaminase"/>
    <property type="match status" value="1"/>
</dbReference>
<dbReference type="OrthoDB" id="743409at2759"/>
<feature type="repeat" description="PPR" evidence="3">
    <location>
        <begin position="259"/>
        <end position="293"/>
    </location>
</feature>
<evidence type="ECO:0000313" key="9">
    <source>
        <dbReference type="Proteomes" id="UP000233551"/>
    </source>
</evidence>
<dbReference type="GO" id="GO:0009451">
    <property type="term" value="P:RNA modification"/>
    <property type="evidence" value="ECO:0007669"/>
    <property type="project" value="InterPro"/>
</dbReference>
<keyword evidence="2" id="KW-0677">Repeat</keyword>
<reference evidence="7 9" key="3">
    <citation type="submission" date="2017-11" db="EMBL/GenBank/DDBJ databases">
        <title>De-novo sequencing of pomegranate (Punica granatum L.) genome.</title>
        <authorList>
            <person name="Akparov Z."/>
            <person name="Amiraslanov A."/>
            <person name="Hajiyeva S."/>
            <person name="Abbasov M."/>
            <person name="Kaur K."/>
            <person name="Hamwieh A."/>
            <person name="Solovyev V."/>
            <person name="Salamov A."/>
            <person name="Braich B."/>
            <person name="Kosarev P."/>
            <person name="Mahmoud A."/>
            <person name="Hajiyev E."/>
            <person name="Babayeva S."/>
            <person name="Izzatullayeva V."/>
            <person name="Mammadov A."/>
            <person name="Mammadov A."/>
            <person name="Sharifova S."/>
            <person name="Ojaghi J."/>
            <person name="Eynullazada K."/>
            <person name="Bayramov B."/>
            <person name="Abdulazimova A."/>
            <person name="Shahmuradov I."/>
        </authorList>
    </citation>
    <scope>NUCLEOTIDE SEQUENCE [LARGE SCALE GENOMIC DNA]</scope>
    <source>
        <strain evidence="7">AG2017</strain>
        <strain evidence="9">cv. AG2017</strain>
        <tissue evidence="7">Leaf</tissue>
    </source>
</reference>
<proteinExistence type="inferred from homology"/>
<dbReference type="GO" id="GO:0003723">
    <property type="term" value="F:RNA binding"/>
    <property type="evidence" value="ECO:0007669"/>
    <property type="project" value="InterPro"/>
</dbReference>
<organism evidence="6 8">
    <name type="scientific">Punica granatum</name>
    <name type="common">Pomegranate</name>
    <dbReference type="NCBI Taxonomy" id="22663"/>
    <lineage>
        <taxon>Eukaryota</taxon>
        <taxon>Viridiplantae</taxon>
        <taxon>Streptophyta</taxon>
        <taxon>Embryophyta</taxon>
        <taxon>Tracheophyta</taxon>
        <taxon>Spermatophyta</taxon>
        <taxon>Magnoliopsida</taxon>
        <taxon>eudicotyledons</taxon>
        <taxon>Gunneridae</taxon>
        <taxon>Pentapetalae</taxon>
        <taxon>rosids</taxon>
        <taxon>malvids</taxon>
        <taxon>Myrtales</taxon>
        <taxon>Lythraceae</taxon>
        <taxon>Punica</taxon>
    </lineage>
</organism>
<dbReference type="AlphaFoldDB" id="A0A218XYZ8"/>
<dbReference type="PANTHER" id="PTHR47926">
    <property type="entry name" value="PENTATRICOPEPTIDE REPEAT-CONTAINING PROTEIN"/>
    <property type="match status" value="1"/>
</dbReference>
<sequence>MESLPSSPIHQRLLPAEQPLSKTTDHSGTYQIKATALPKIRNSGVTRKAFDEIPVSDSLPWNSRIQTHLRSGDIGNALLTYEQMLLRGVRVDMHTLPRVLAASRLLGDLSLGKQVHGHALKLGHCSDNYVISSLIEMYGILDGVESARWVFDKSPNRNPVSWTLLAKLYLAESKPKLAVDLFKKMVRFGVEVDSVALGTALVACGQLKSLRDGRHIHEVARKLGFEFDVLVSNALVRMYIDCRSFEDALTLFDRMPDKDVVMWTTIIQAHVKMGGFNESLKLLRQMSKEGISPDTLSVSSILPACGRMTASKCGKEMHGYLLRNGLDLNLKVQNALVDMYVKSGSFEYALKVFGRIEEKDAISWTVMVMGSSLHGQGGLGIDLFHGMEKERSIELDELTYGAALQACASSRMVEKGKHYFNRIREPKVAHCISMVSLLASSGLFEETSAFIEKWKLKRSPEALRVLLHGCRINQEVKLGKRVIEQLCELEPLNAENYVLLSNWYAHFEKWDMVHKYRQMILDMGLKPQRAYSWIEHRNKVHVFRTGDVSHPRSQGIYWELEQLMEKAGNLAKLDFSLHDVDEERECPIIGHSEMLAVSFGLVSKQSSGTIRVTKNHQMCRGCHAALKAISRLEEREIIVKDLRCFHHFKGGFCSCGDLC</sequence>
<dbReference type="Pfam" id="PF20431">
    <property type="entry name" value="E_motif"/>
    <property type="match status" value="1"/>
</dbReference>
<dbReference type="PROSITE" id="PS51375">
    <property type="entry name" value="PPR"/>
    <property type="match status" value="3"/>
</dbReference>
<dbReference type="InterPro" id="IPR002885">
    <property type="entry name" value="PPR_rpt"/>
</dbReference>
<evidence type="ECO:0000256" key="1">
    <source>
        <dbReference type="ARBA" id="ARBA00006643"/>
    </source>
</evidence>
<dbReference type="FunFam" id="1.25.40.10:FF:000344">
    <property type="entry name" value="Pentatricopeptide repeat-containing protein"/>
    <property type="match status" value="1"/>
</dbReference>
<dbReference type="STRING" id="22663.A0A218XYZ8"/>
<evidence type="ECO:0000313" key="6">
    <source>
        <dbReference type="EMBL" id="OWM89829.1"/>
    </source>
</evidence>
<dbReference type="Pfam" id="PF01535">
    <property type="entry name" value="PPR"/>
    <property type="match status" value="3"/>
</dbReference>
<feature type="repeat" description="PPR" evidence="3">
    <location>
        <begin position="57"/>
        <end position="91"/>
    </location>
</feature>
<evidence type="ECO:0000256" key="3">
    <source>
        <dbReference type="PROSITE-ProRule" id="PRU00708"/>
    </source>
</evidence>
<dbReference type="SUPFAM" id="SSF81901">
    <property type="entry name" value="HCP-like"/>
    <property type="match status" value="1"/>
</dbReference>
<keyword evidence="9" id="KW-1185">Reference proteome</keyword>
<dbReference type="FunFam" id="1.25.40.10:FF:000158">
    <property type="entry name" value="pentatricopeptide repeat-containing protein At2g33680"/>
    <property type="match status" value="1"/>
</dbReference>
<evidence type="ECO:0000313" key="8">
    <source>
        <dbReference type="Proteomes" id="UP000197138"/>
    </source>
</evidence>
<dbReference type="EMBL" id="MTKT01000666">
    <property type="protein sequence ID" value="OWM89829.1"/>
    <property type="molecule type" value="Genomic_DNA"/>
</dbReference>
<reference evidence="6" key="2">
    <citation type="submission" date="2017-06" db="EMBL/GenBank/DDBJ databases">
        <title>The pomegranate genome and the genomics of punicalagin biosynthesis.</title>
        <authorList>
            <person name="Xu C."/>
        </authorList>
    </citation>
    <scope>NUCLEOTIDE SEQUENCE [LARGE SCALE GENOMIC DNA]</scope>
    <source>
        <tissue evidence="6">Fresh leaf</tissue>
    </source>
</reference>
<evidence type="ECO:0000259" key="5">
    <source>
        <dbReference type="Pfam" id="PF14432"/>
    </source>
</evidence>
<feature type="domain" description="DYW" evidence="5">
    <location>
        <begin position="570"/>
        <end position="657"/>
    </location>
</feature>
<dbReference type="NCBIfam" id="TIGR00756">
    <property type="entry name" value="PPR"/>
    <property type="match status" value="1"/>
</dbReference>
<dbReference type="Proteomes" id="UP000197138">
    <property type="component" value="Unassembled WGS sequence"/>
</dbReference>
<dbReference type="PANTHER" id="PTHR47926:SF347">
    <property type="entry name" value="PENTATRICOPEPTIDE REPEAT-CONTAINING PROTEIN"/>
    <property type="match status" value="1"/>
</dbReference>
<name>A0A218XYZ8_PUNGR</name>
<dbReference type="GO" id="GO:0099402">
    <property type="term" value="P:plant organ development"/>
    <property type="evidence" value="ECO:0007669"/>
    <property type="project" value="UniProtKB-ARBA"/>
</dbReference>
<dbReference type="Gene3D" id="1.25.40.10">
    <property type="entry name" value="Tetratricopeptide repeat domain"/>
    <property type="match status" value="3"/>
</dbReference>